<reference evidence="2" key="1">
    <citation type="journal article" date="2012" name="PLoS Genet.">
        <title>The genomes of the fungal plant pathogens Cladosporium fulvum and Dothistroma septosporum reveal adaptation to different hosts and lifestyles but also signatures of common ancestry.</title>
        <authorList>
            <person name="de Wit P.J.G.M."/>
            <person name="van der Burgt A."/>
            <person name="Oekmen B."/>
            <person name="Stergiopoulos I."/>
            <person name="Abd-Elsalam K.A."/>
            <person name="Aerts A.L."/>
            <person name="Bahkali A.H."/>
            <person name="Beenen H.G."/>
            <person name="Chettri P."/>
            <person name="Cox M.P."/>
            <person name="Datema E."/>
            <person name="de Vries R.P."/>
            <person name="Dhillon B."/>
            <person name="Ganley A.R."/>
            <person name="Griffiths S.A."/>
            <person name="Guo Y."/>
            <person name="Hamelin R.C."/>
            <person name="Henrissat B."/>
            <person name="Kabir M.S."/>
            <person name="Jashni M.K."/>
            <person name="Kema G."/>
            <person name="Klaubauf S."/>
            <person name="Lapidus A."/>
            <person name="Levasseur A."/>
            <person name="Lindquist E."/>
            <person name="Mehrabi R."/>
            <person name="Ohm R.A."/>
            <person name="Owen T.J."/>
            <person name="Salamov A."/>
            <person name="Schwelm A."/>
            <person name="Schijlen E."/>
            <person name="Sun H."/>
            <person name="van den Burg H.A."/>
            <person name="van Ham R.C.H.J."/>
            <person name="Zhang S."/>
            <person name="Goodwin S.B."/>
            <person name="Grigoriev I.V."/>
            <person name="Collemare J."/>
            <person name="Bradshaw R.E."/>
        </authorList>
    </citation>
    <scope>NUCLEOTIDE SEQUENCE [LARGE SCALE GENOMIC DNA]</scope>
    <source>
        <strain evidence="2">NZE10 / CBS 128990</strain>
    </source>
</reference>
<dbReference type="AlphaFoldDB" id="N1PYD7"/>
<gene>
    <name evidence="1" type="ORF">DOTSEDRAFT_18979</name>
</gene>
<sequence>MAPVQDVFGITELLDAHRIPELKLVSKDWRGVITRSKAVCKDRTVEIFDSDSPGFANDGILTNNDKLAEAMTSAFLRRKVTVTTYSWNDWKGIPLTIGKVHKVTLFDQKVHDDVAVITFSSVELVVRLPSPAAGNSLQSSDDVFTNPPCQSITVGCYLWDEDSSEWLLPKGSGSCWAYREEGLRIQDIVKLRDQRSLTSRKFAPNGLEDDVEVVARLLIYTRWPEPEDADDTRIRAAYLKGPLPRHRKASHRLTPEEVAAYLKDQALKWHPSKDAAGCA</sequence>
<dbReference type="Proteomes" id="UP000016933">
    <property type="component" value="Unassembled WGS sequence"/>
</dbReference>
<dbReference type="OMA" id="WAYREEG"/>
<reference evidence="1 2" key="2">
    <citation type="journal article" date="2012" name="PLoS Pathog.">
        <title>Diverse lifestyles and strategies of plant pathogenesis encoded in the genomes of eighteen Dothideomycetes fungi.</title>
        <authorList>
            <person name="Ohm R.A."/>
            <person name="Feau N."/>
            <person name="Henrissat B."/>
            <person name="Schoch C.L."/>
            <person name="Horwitz B.A."/>
            <person name="Barry K.W."/>
            <person name="Condon B.J."/>
            <person name="Copeland A.C."/>
            <person name="Dhillon B."/>
            <person name="Glaser F."/>
            <person name="Hesse C.N."/>
            <person name="Kosti I."/>
            <person name="LaButti K."/>
            <person name="Lindquist E.A."/>
            <person name="Lucas S."/>
            <person name="Salamov A.A."/>
            <person name="Bradshaw R.E."/>
            <person name="Ciuffetti L."/>
            <person name="Hamelin R.C."/>
            <person name="Kema G.H.J."/>
            <person name="Lawrence C."/>
            <person name="Scott J.A."/>
            <person name="Spatafora J.W."/>
            <person name="Turgeon B.G."/>
            <person name="de Wit P.J.G.M."/>
            <person name="Zhong S."/>
            <person name="Goodwin S.B."/>
            <person name="Grigoriev I.V."/>
        </authorList>
    </citation>
    <scope>NUCLEOTIDE SEQUENCE [LARGE SCALE GENOMIC DNA]</scope>
    <source>
        <strain evidence="2">NZE10 / CBS 128990</strain>
    </source>
</reference>
<proteinExistence type="predicted"/>
<evidence type="ECO:0000313" key="2">
    <source>
        <dbReference type="Proteomes" id="UP000016933"/>
    </source>
</evidence>
<keyword evidence="2" id="KW-1185">Reference proteome</keyword>
<accession>N1PYD7</accession>
<evidence type="ECO:0000313" key="1">
    <source>
        <dbReference type="EMBL" id="EME48447.1"/>
    </source>
</evidence>
<organism evidence="1 2">
    <name type="scientific">Dothistroma septosporum (strain NZE10 / CBS 128990)</name>
    <name type="common">Red band needle blight fungus</name>
    <name type="synonym">Mycosphaerella pini</name>
    <dbReference type="NCBI Taxonomy" id="675120"/>
    <lineage>
        <taxon>Eukaryota</taxon>
        <taxon>Fungi</taxon>
        <taxon>Dikarya</taxon>
        <taxon>Ascomycota</taxon>
        <taxon>Pezizomycotina</taxon>
        <taxon>Dothideomycetes</taxon>
        <taxon>Dothideomycetidae</taxon>
        <taxon>Mycosphaerellales</taxon>
        <taxon>Mycosphaerellaceae</taxon>
        <taxon>Dothistroma</taxon>
    </lineage>
</organism>
<name>N1PYD7_DOTSN</name>
<dbReference type="HOGENOM" id="CLU_997552_0_0_1"/>
<protein>
    <submittedName>
        <fullName evidence="1">Uncharacterized protein</fullName>
    </submittedName>
</protein>
<dbReference type="OrthoDB" id="10567648at2759"/>
<dbReference type="EMBL" id="KB446535">
    <property type="protein sequence ID" value="EME48447.1"/>
    <property type="molecule type" value="Genomic_DNA"/>
</dbReference>